<evidence type="ECO:0000256" key="2">
    <source>
        <dbReference type="ARBA" id="ARBA00004554"/>
    </source>
</evidence>
<dbReference type="NCBIfam" id="TIGR00813">
    <property type="entry name" value="sss"/>
    <property type="match status" value="1"/>
</dbReference>
<feature type="transmembrane region" description="Helical" evidence="20">
    <location>
        <begin position="131"/>
        <end position="151"/>
    </location>
</feature>
<dbReference type="InterPro" id="IPR038377">
    <property type="entry name" value="Na/Glc_symporter_sf"/>
</dbReference>
<comment type="subcellular location">
    <subcellularLocation>
        <location evidence="1">Apical cell membrane</location>
        <topology evidence="1">Multi-pass membrane protein</topology>
    </subcellularLocation>
    <subcellularLocation>
        <location evidence="2">Basolateral cell membrane</location>
        <topology evidence="2">Multi-pass membrane protein</topology>
    </subcellularLocation>
</comment>
<feature type="transmembrane region" description="Helical" evidence="20">
    <location>
        <begin position="93"/>
        <end position="110"/>
    </location>
</feature>
<feature type="transmembrane region" description="Helical" evidence="20">
    <location>
        <begin position="657"/>
        <end position="677"/>
    </location>
</feature>
<evidence type="ECO:0000256" key="14">
    <source>
        <dbReference type="ARBA" id="ARBA00023201"/>
    </source>
</evidence>
<protein>
    <recommendedName>
        <fullName evidence="16">Sodium/myo-inositol cotransporter</fullName>
    </recommendedName>
    <alternativeName>
        <fullName evidence="18">Sodium/myo-inositol transporter 1</fullName>
    </alternativeName>
    <alternativeName>
        <fullName evidence="17">Solute carrier family 5 member 3</fullName>
    </alternativeName>
</protein>
<keyword evidence="9 20" id="KW-1133">Transmembrane helix</keyword>
<evidence type="ECO:0000256" key="10">
    <source>
        <dbReference type="ARBA" id="ARBA00023053"/>
    </source>
</evidence>
<dbReference type="GO" id="GO:0006020">
    <property type="term" value="P:inositol metabolic process"/>
    <property type="evidence" value="ECO:0007669"/>
    <property type="project" value="TreeGrafter"/>
</dbReference>
<evidence type="ECO:0000256" key="20">
    <source>
        <dbReference type="SAM" id="Phobius"/>
    </source>
</evidence>
<keyword evidence="14" id="KW-0739">Sodium transport</keyword>
<dbReference type="GO" id="GO:0016324">
    <property type="term" value="C:apical plasma membrane"/>
    <property type="evidence" value="ECO:0007669"/>
    <property type="project" value="UniProtKB-SubCell"/>
</dbReference>
<keyword evidence="12 20" id="KW-0472">Membrane</keyword>
<dbReference type="GO" id="GO:0015798">
    <property type="term" value="P:myo-inositol transport"/>
    <property type="evidence" value="ECO:0007669"/>
    <property type="project" value="TreeGrafter"/>
</dbReference>
<proteinExistence type="evidence at transcript level"/>
<evidence type="ECO:0000256" key="16">
    <source>
        <dbReference type="ARBA" id="ARBA00074169"/>
    </source>
</evidence>
<keyword evidence="8" id="KW-0769">Symport</keyword>
<dbReference type="InterPro" id="IPR001734">
    <property type="entry name" value="Na/solute_symporter"/>
</dbReference>
<keyword evidence="4" id="KW-0813">Transport</keyword>
<evidence type="ECO:0000256" key="1">
    <source>
        <dbReference type="ARBA" id="ARBA00004424"/>
    </source>
</evidence>
<keyword evidence="5" id="KW-1003">Cell membrane</keyword>
<evidence type="ECO:0000256" key="3">
    <source>
        <dbReference type="ARBA" id="ARBA00006434"/>
    </source>
</evidence>
<evidence type="ECO:0000256" key="12">
    <source>
        <dbReference type="ARBA" id="ARBA00023136"/>
    </source>
</evidence>
<evidence type="ECO:0000256" key="8">
    <source>
        <dbReference type="ARBA" id="ARBA00022847"/>
    </source>
</evidence>
<keyword evidence="7 20" id="KW-0812">Transmembrane</keyword>
<evidence type="ECO:0000256" key="6">
    <source>
        <dbReference type="ARBA" id="ARBA00022553"/>
    </source>
</evidence>
<evidence type="ECO:0000256" key="17">
    <source>
        <dbReference type="ARBA" id="ARBA00078598"/>
    </source>
</evidence>
<dbReference type="PANTHER" id="PTHR11819:SF150">
    <property type="entry name" value="SODIUM_MYO-INOSITOL COTRANSPORTER"/>
    <property type="match status" value="1"/>
</dbReference>
<evidence type="ECO:0000256" key="7">
    <source>
        <dbReference type="ARBA" id="ARBA00022692"/>
    </source>
</evidence>
<feature type="transmembrane region" description="Helical" evidence="20">
    <location>
        <begin position="55"/>
        <end position="73"/>
    </location>
</feature>
<comment type="similarity">
    <text evidence="3 19">Belongs to the sodium:solute symporter (SSF) (TC 2.A.21) family.</text>
</comment>
<sequence>MSGELLMGGQSLDVADLCVILTYFVIIIGIGIFASCVSKRNTVQGYFLAGRNMNWFLVGASLFVSNIGSEHFVGLAGSGAAGGIGVGAWELNALMLLQLLGWVFIPVYIASGICTMPEYLERRFGGKRLRVYLATLTLIIYCLTKISVNLYSGALFIQQAIGWPLYTSVTLLVCLTGLLTVTGGLTVVMYTDSMQALLMVSGALYLTIQGFLQIGGYYEMKEQYMQTTSNLTYIELQYNITINESDSCIPKPREDSFKMLKDVTDDEMPWLGFLLGQTPSSIWYWCTDQVIVQRALAAKSLSHAQGGTLLAGFIKILPIYIMVMPGMISRVLFTDDLVCIPGEHCMQLCGSAAGCTNLAYPRLVLGVMPSGARGLMMAVMIAALMSDLDSIFNSASTIFTLDLWKRFRKAASNTELMVVGRIFIVALIIISIAWVPIILQFQGGQLFFYIQEVTNYISPPIAAIFLTGILWKGCTEKGAFYGGLCGSALGLARLVTIFLYTPPICGEEDLRPAFLSKFHYMYYSAMLFFVTIIVAVAVSHFTKQPDKDLSRLTYWTRYDESPSMKQIELNPMNGDGKNGDVITNKETGKGDFENNPMLKKETVDEPTDEEMENEMSRWRSIGCGIFRFVCGIRKEGDTSDEPEVVFPTLYQRSREKVLLTAGLVVIMGAGIFLYIFWSV</sequence>
<keyword evidence="6" id="KW-0597">Phosphoprotein</keyword>
<evidence type="ECO:0000256" key="18">
    <source>
        <dbReference type="ARBA" id="ARBA00083967"/>
    </source>
</evidence>
<evidence type="ECO:0000256" key="13">
    <source>
        <dbReference type="ARBA" id="ARBA00023180"/>
    </source>
</evidence>
<gene>
    <name evidence="21" type="primary">Slc5a3</name>
</gene>
<feature type="transmembrane region" description="Helical" evidence="20">
    <location>
        <begin position="422"/>
        <end position="441"/>
    </location>
</feature>
<feature type="transmembrane region" description="Helical" evidence="20">
    <location>
        <begin position="14"/>
        <end position="34"/>
    </location>
</feature>
<evidence type="ECO:0000256" key="11">
    <source>
        <dbReference type="ARBA" id="ARBA00023065"/>
    </source>
</evidence>
<feature type="transmembrane region" description="Helical" evidence="20">
    <location>
        <begin position="453"/>
        <end position="471"/>
    </location>
</feature>
<evidence type="ECO:0000256" key="9">
    <source>
        <dbReference type="ARBA" id="ARBA00022989"/>
    </source>
</evidence>
<keyword evidence="11" id="KW-0406">Ion transport</keyword>
<keyword evidence="10" id="KW-0915">Sodium</keyword>
<dbReference type="PANTHER" id="PTHR11819">
    <property type="entry name" value="SOLUTE CARRIER FAMILY 5"/>
    <property type="match status" value="1"/>
</dbReference>
<organism evidence="21">
    <name type="scientific">Phallusia mammillata</name>
    <dbReference type="NCBI Taxonomy" id="59560"/>
    <lineage>
        <taxon>Eukaryota</taxon>
        <taxon>Metazoa</taxon>
        <taxon>Chordata</taxon>
        <taxon>Tunicata</taxon>
        <taxon>Ascidiacea</taxon>
        <taxon>Phlebobranchia</taxon>
        <taxon>Ascidiidae</taxon>
        <taxon>Phallusia</taxon>
    </lineage>
</organism>
<dbReference type="EMBL" id="LR790438">
    <property type="protein sequence ID" value="CAB3266300.1"/>
    <property type="molecule type" value="mRNA"/>
</dbReference>
<comment type="subunit">
    <text evidence="15">Interacts with KCNQ2 (via the pore module). Interacts with KCNQ1; this interaction is direct. Forms coregulatory complexes with ion channels KCNQ2-KCNQ3 and KCNQ1-KCNE2.</text>
</comment>
<keyword evidence="13" id="KW-0325">Glycoprotein</keyword>
<accession>A0A6F9DTF9</accession>
<dbReference type="Pfam" id="PF00474">
    <property type="entry name" value="SSF"/>
    <property type="match status" value="1"/>
</dbReference>
<dbReference type="Gene3D" id="1.20.1730.10">
    <property type="entry name" value="Sodium/glucose cotransporter"/>
    <property type="match status" value="1"/>
</dbReference>
<evidence type="ECO:0000313" key="21">
    <source>
        <dbReference type="EMBL" id="CAB3266300.1"/>
    </source>
</evidence>
<feature type="transmembrane region" description="Helical" evidence="20">
    <location>
        <begin position="478"/>
        <end position="500"/>
    </location>
</feature>
<feature type="transmembrane region" description="Helical" evidence="20">
    <location>
        <begin position="268"/>
        <end position="286"/>
    </location>
</feature>
<evidence type="ECO:0000256" key="4">
    <source>
        <dbReference type="ARBA" id="ARBA00022448"/>
    </source>
</evidence>
<evidence type="ECO:0000256" key="19">
    <source>
        <dbReference type="RuleBase" id="RU362091"/>
    </source>
</evidence>
<dbReference type="AlphaFoldDB" id="A0A6F9DTF9"/>
<dbReference type="GO" id="GO:0005412">
    <property type="term" value="F:D-glucose:sodium symporter activity"/>
    <property type="evidence" value="ECO:0007669"/>
    <property type="project" value="TreeGrafter"/>
</dbReference>
<feature type="transmembrane region" description="Helical" evidence="20">
    <location>
        <begin position="307"/>
        <end position="328"/>
    </location>
</feature>
<feature type="transmembrane region" description="Helical" evidence="20">
    <location>
        <begin position="375"/>
        <end position="401"/>
    </location>
</feature>
<evidence type="ECO:0000256" key="15">
    <source>
        <dbReference type="ARBA" id="ARBA00063782"/>
    </source>
</evidence>
<dbReference type="FunFam" id="1.20.1730.10:FF:000013">
    <property type="entry name" value="sodium/myo-inositol cotransporter isoform X1"/>
    <property type="match status" value="1"/>
</dbReference>
<evidence type="ECO:0000256" key="5">
    <source>
        <dbReference type="ARBA" id="ARBA00022475"/>
    </source>
</evidence>
<feature type="transmembrane region" description="Helical" evidence="20">
    <location>
        <begin position="520"/>
        <end position="541"/>
    </location>
</feature>
<dbReference type="GO" id="GO:0016323">
    <property type="term" value="C:basolateral plasma membrane"/>
    <property type="evidence" value="ECO:0007669"/>
    <property type="project" value="UniProtKB-SubCell"/>
</dbReference>
<reference evidence="21" key="1">
    <citation type="submission" date="2020-04" db="EMBL/GenBank/DDBJ databases">
        <authorList>
            <person name="Neveu A P."/>
        </authorList>
    </citation>
    <scope>NUCLEOTIDE SEQUENCE</scope>
    <source>
        <tissue evidence="21">Whole embryo</tissue>
    </source>
</reference>
<dbReference type="PROSITE" id="PS50283">
    <property type="entry name" value="NA_SOLUT_SYMP_3"/>
    <property type="match status" value="1"/>
</dbReference>
<name>A0A6F9DTF9_9ASCI</name>
<feature type="transmembrane region" description="Helical" evidence="20">
    <location>
        <begin position="197"/>
        <end position="218"/>
    </location>
</feature>
<feature type="transmembrane region" description="Helical" evidence="20">
    <location>
        <begin position="163"/>
        <end position="190"/>
    </location>
</feature>